<accession>A0AAI8VBI5</accession>
<comment type="caution">
    <text evidence="3">The sequence shown here is derived from an EMBL/GenBank/DDBJ whole genome shotgun (WGS) entry which is preliminary data.</text>
</comment>
<keyword evidence="4" id="KW-1185">Reference proteome</keyword>
<evidence type="ECO:0000259" key="2">
    <source>
        <dbReference type="Pfam" id="PF22936"/>
    </source>
</evidence>
<proteinExistence type="predicted"/>
<dbReference type="AlphaFoldDB" id="A0AAI8VBI5"/>
<evidence type="ECO:0000313" key="3">
    <source>
        <dbReference type="EMBL" id="CAJ2504627.1"/>
    </source>
</evidence>
<dbReference type="Proteomes" id="UP001295740">
    <property type="component" value="Unassembled WGS sequence"/>
</dbReference>
<dbReference type="InterPro" id="IPR054722">
    <property type="entry name" value="PolX-like_BBD"/>
</dbReference>
<dbReference type="EMBL" id="CAUWAG010000007">
    <property type="protein sequence ID" value="CAJ2504627.1"/>
    <property type="molecule type" value="Genomic_DNA"/>
</dbReference>
<name>A0AAI8VBI5_9PEZI</name>
<dbReference type="PANTHER" id="PTHR40628">
    <property type="entry name" value="CHROMO DOMAIN-CONTAINING PROTEIN"/>
    <property type="match status" value="1"/>
</dbReference>
<dbReference type="PANTHER" id="PTHR40628:SF1">
    <property type="entry name" value="CHROMO DOMAIN-CONTAINING PROTEIN"/>
    <property type="match status" value="1"/>
</dbReference>
<dbReference type="Pfam" id="PF22936">
    <property type="entry name" value="Pol_BBD"/>
    <property type="match status" value="1"/>
</dbReference>
<feature type="compositionally biased region" description="Basic and acidic residues" evidence="1">
    <location>
        <begin position="168"/>
        <end position="178"/>
    </location>
</feature>
<organism evidence="3 4">
    <name type="scientific">Anthostomella pinea</name>
    <dbReference type="NCBI Taxonomy" id="933095"/>
    <lineage>
        <taxon>Eukaryota</taxon>
        <taxon>Fungi</taxon>
        <taxon>Dikarya</taxon>
        <taxon>Ascomycota</taxon>
        <taxon>Pezizomycotina</taxon>
        <taxon>Sordariomycetes</taxon>
        <taxon>Xylariomycetidae</taxon>
        <taxon>Xylariales</taxon>
        <taxon>Xylariaceae</taxon>
        <taxon>Anthostomella</taxon>
    </lineage>
</organism>
<feature type="region of interest" description="Disordered" evidence="1">
    <location>
        <begin position="151"/>
        <end position="178"/>
    </location>
</feature>
<evidence type="ECO:0000313" key="4">
    <source>
        <dbReference type="Proteomes" id="UP001295740"/>
    </source>
</evidence>
<reference evidence="3" key="1">
    <citation type="submission" date="2023-10" db="EMBL/GenBank/DDBJ databases">
        <authorList>
            <person name="Hackl T."/>
        </authorList>
    </citation>
    <scope>NUCLEOTIDE SEQUENCE</scope>
</reference>
<gene>
    <name evidence="3" type="ORF">KHLLAP_LOCUS5095</name>
</gene>
<evidence type="ECO:0000256" key="1">
    <source>
        <dbReference type="SAM" id="MobiDB-lite"/>
    </source>
</evidence>
<protein>
    <submittedName>
        <fullName evidence="3">Uu.00g120210.m01.CDS01</fullName>
    </submittedName>
</protein>
<feature type="domain" description="Retrovirus-related Pol polyprotein from transposon TNT 1-94-like beta-barrel" evidence="2">
    <location>
        <begin position="12"/>
        <end position="99"/>
    </location>
</feature>
<sequence length="178" mass="19321">MAPKGKPYDTDWIWSSYSNVHIANHRDWFTPFTPFSSTITSTSDHGNETHIVEGRGDVSLEVRRMVGPAAKAAKNKAMVNSTIVLKDVLFVPTFGCNVLGEPVRREYDVSIGVGKLLMDKSTGRGVGLLERNEAGLTKVILKGQAKGQSSFEGGEGGDICVTWDGGGEEEKRSMESKT</sequence>